<dbReference type="SUPFAM" id="SSF48264">
    <property type="entry name" value="Cytochrome P450"/>
    <property type="match status" value="1"/>
</dbReference>
<evidence type="ECO:0000256" key="6">
    <source>
        <dbReference type="ARBA" id="ARBA00023004"/>
    </source>
</evidence>
<dbReference type="PANTHER" id="PTHR24305:SF210">
    <property type="entry name" value="CYTOCHROME P450 MONOOXYGENASE ASQL-RELATED"/>
    <property type="match status" value="1"/>
</dbReference>
<dbReference type="PANTHER" id="PTHR24305">
    <property type="entry name" value="CYTOCHROME P450"/>
    <property type="match status" value="1"/>
</dbReference>
<reference evidence="10" key="2">
    <citation type="journal article" date="2023" name="IMA Fungus">
        <title>Comparative genomic study of the Penicillium genus elucidates a diverse pangenome and 15 lateral gene transfer events.</title>
        <authorList>
            <person name="Petersen C."/>
            <person name="Sorensen T."/>
            <person name="Nielsen M.R."/>
            <person name="Sondergaard T.E."/>
            <person name="Sorensen J.L."/>
            <person name="Fitzpatrick D.A."/>
            <person name="Frisvad J.C."/>
            <person name="Nielsen K.L."/>
        </authorList>
    </citation>
    <scope>NUCLEOTIDE SEQUENCE</scope>
    <source>
        <strain evidence="10">IBT 21917</strain>
    </source>
</reference>
<keyword evidence="6 8" id="KW-0408">Iron</keyword>
<keyword evidence="11" id="KW-1185">Reference proteome</keyword>
<evidence type="ECO:0000256" key="5">
    <source>
        <dbReference type="ARBA" id="ARBA00023002"/>
    </source>
</evidence>
<feature type="binding site" description="axial binding residue" evidence="8">
    <location>
        <position position="382"/>
    </location>
    <ligand>
        <name>heme</name>
        <dbReference type="ChEBI" id="CHEBI:30413"/>
    </ligand>
    <ligandPart>
        <name>Fe</name>
        <dbReference type="ChEBI" id="CHEBI:18248"/>
    </ligandPart>
</feature>
<dbReference type="GO" id="GO:0005506">
    <property type="term" value="F:iron ion binding"/>
    <property type="evidence" value="ECO:0007669"/>
    <property type="project" value="InterPro"/>
</dbReference>
<dbReference type="GO" id="GO:0004497">
    <property type="term" value="F:monooxygenase activity"/>
    <property type="evidence" value="ECO:0007669"/>
    <property type="project" value="UniProtKB-KW"/>
</dbReference>
<dbReference type="InterPro" id="IPR017972">
    <property type="entry name" value="Cyt_P450_CS"/>
</dbReference>
<dbReference type="OrthoDB" id="1470350at2759"/>
<comment type="similarity">
    <text evidence="2 9">Belongs to the cytochrome P450 family.</text>
</comment>
<dbReference type="EMBL" id="JAPQKO010000002">
    <property type="protein sequence ID" value="KAJ5179555.1"/>
    <property type="molecule type" value="Genomic_DNA"/>
</dbReference>
<dbReference type="GO" id="GO:0016705">
    <property type="term" value="F:oxidoreductase activity, acting on paired donors, with incorporation or reduction of molecular oxygen"/>
    <property type="evidence" value="ECO:0007669"/>
    <property type="project" value="InterPro"/>
</dbReference>
<gene>
    <name evidence="10" type="ORF">N7492_002765</name>
</gene>
<name>A0A9W9IJ78_9EURO</name>
<keyword evidence="4 8" id="KW-0479">Metal-binding</keyword>
<reference evidence="10" key="1">
    <citation type="submission" date="2022-11" db="EMBL/GenBank/DDBJ databases">
        <authorList>
            <person name="Petersen C."/>
        </authorList>
    </citation>
    <scope>NUCLEOTIDE SEQUENCE</scope>
    <source>
        <strain evidence="10">IBT 21917</strain>
    </source>
</reference>
<proteinExistence type="inferred from homology"/>
<evidence type="ECO:0000256" key="3">
    <source>
        <dbReference type="ARBA" id="ARBA00022617"/>
    </source>
</evidence>
<sequence length="445" mass="50478">MTIGDSHLCIAGLHKELGPIIRVSPNELSFASVESIQAIYGHAPGKAPLKRGSFFMMLHSGFKKPNIVSELDQDRHRELRKIMLPAFSHRALQEQESVMSGMIDKWLTKISQQATPGSNGVEIGRWYALDALDILGELAFGESFQAVQTGRLDTRLNLSVNPYVVTLIDNLRHIDFVVTLVKLLVPPSLLHKNPNAVFSREQAERRLALGESKQDFVFPLVEKVLNGEMDKEEMASNMFVLTIAGQDTSVMSLLSITYLLLRNPDKLDRFVSEIRSNFDKYEDINSTKAQQIRYVQAVINESLRMIPPAPSGLGLPRVSSGFEIHGRYIPPDVEVFTAPWSLTHDPKYWTDPMEFKPERWLDPDCKDIKEASTPFSVGPTLCIGKGFSLMEINLILAKMFWKYDLELVNQDFDWIRDGRVNAGWWWPKLYICFHPRADQATVSDE</sequence>
<organism evidence="10 11">
    <name type="scientific">Penicillium capsulatum</name>
    <dbReference type="NCBI Taxonomy" id="69766"/>
    <lineage>
        <taxon>Eukaryota</taxon>
        <taxon>Fungi</taxon>
        <taxon>Dikarya</taxon>
        <taxon>Ascomycota</taxon>
        <taxon>Pezizomycotina</taxon>
        <taxon>Eurotiomycetes</taxon>
        <taxon>Eurotiomycetidae</taxon>
        <taxon>Eurotiales</taxon>
        <taxon>Aspergillaceae</taxon>
        <taxon>Penicillium</taxon>
    </lineage>
</organism>
<dbReference type="PROSITE" id="PS00086">
    <property type="entry name" value="CYTOCHROME_P450"/>
    <property type="match status" value="1"/>
</dbReference>
<protein>
    <submittedName>
        <fullName evidence="10">Cytochrome P450</fullName>
    </submittedName>
</protein>
<evidence type="ECO:0000256" key="9">
    <source>
        <dbReference type="RuleBase" id="RU000461"/>
    </source>
</evidence>
<dbReference type="InterPro" id="IPR002401">
    <property type="entry name" value="Cyt_P450_E_grp-I"/>
</dbReference>
<evidence type="ECO:0000256" key="4">
    <source>
        <dbReference type="ARBA" id="ARBA00022723"/>
    </source>
</evidence>
<evidence type="ECO:0000256" key="8">
    <source>
        <dbReference type="PIRSR" id="PIRSR602401-1"/>
    </source>
</evidence>
<keyword evidence="3 8" id="KW-0349">Heme</keyword>
<dbReference type="Gene3D" id="1.10.630.10">
    <property type="entry name" value="Cytochrome P450"/>
    <property type="match status" value="1"/>
</dbReference>
<dbReference type="AlphaFoldDB" id="A0A9W9IJ78"/>
<dbReference type="GO" id="GO:0043386">
    <property type="term" value="P:mycotoxin biosynthetic process"/>
    <property type="evidence" value="ECO:0007669"/>
    <property type="project" value="UniProtKB-ARBA"/>
</dbReference>
<evidence type="ECO:0000256" key="7">
    <source>
        <dbReference type="ARBA" id="ARBA00023033"/>
    </source>
</evidence>
<dbReference type="PRINTS" id="PR00385">
    <property type="entry name" value="P450"/>
</dbReference>
<dbReference type="InterPro" id="IPR001128">
    <property type="entry name" value="Cyt_P450"/>
</dbReference>
<dbReference type="Proteomes" id="UP001146351">
    <property type="component" value="Unassembled WGS sequence"/>
</dbReference>
<evidence type="ECO:0000313" key="11">
    <source>
        <dbReference type="Proteomes" id="UP001146351"/>
    </source>
</evidence>
<dbReference type="CDD" id="cd11058">
    <property type="entry name" value="CYP60B-like"/>
    <property type="match status" value="1"/>
</dbReference>
<comment type="cofactor">
    <cofactor evidence="1 8">
        <name>heme</name>
        <dbReference type="ChEBI" id="CHEBI:30413"/>
    </cofactor>
</comment>
<keyword evidence="7 9" id="KW-0503">Monooxygenase</keyword>
<evidence type="ECO:0000256" key="2">
    <source>
        <dbReference type="ARBA" id="ARBA00010617"/>
    </source>
</evidence>
<dbReference type="PRINTS" id="PR00463">
    <property type="entry name" value="EP450I"/>
</dbReference>
<keyword evidence="5 9" id="KW-0560">Oxidoreductase</keyword>
<evidence type="ECO:0000256" key="1">
    <source>
        <dbReference type="ARBA" id="ARBA00001971"/>
    </source>
</evidence>
<comment type="caution">
    <text evidence="10">The sequence shown here is derived from an EMBL/GenBank/DDBJ whole genome shotgun (WGS) entry which is preliminary data.</text>
</comment>
<dbReference type="InterPro" id="IPR036396">
    <property type="entry name" value="Cyt_P450_sf"/>
</dbReference>
<dbReference type="Pfam" id="PF00067">
    <property type="entry name" value="p450"/>
    <property type="match status" value="1"/>
</dbReference>
<evidence type="ECO:0000313" key="10">
    <source>
        <dbReference type="EMBL" id="KAJ5179555.1"/>
    </source>
</evidence>
<dbReference type="GO" id="GO:0020037">
    <property type="term" value="F:heme binding"/>
    <property type="evidence" value="ECO:0007669"/>
    <property type="project" value="InterPro"/>
</dbReference>
<accession>A0A9W9IJ78</accession>
<dbReference type="InterPro" id="IPR050121">
    <property type="entry name" value="Cytochrome_P450_monoxygenase"/>
</dbReference>